<dbReference type="SUPFAM" id="SSF53335">
    <property type="entry name" value="S-adenosyl-L-methionine-dependent methyltransferases"/>
    <property type="match status" value="1"/>
</dbReference>
<organism evidence="3 4">
    <name type="scientific">Clostridium butyricum E4 str. BoNT E BL5262</name>
    <dbReference type="NCBI Taxonomy" id="632245"/>
    <lineage>
        <taxon>Bacteria</taxon>
        <taxon>Bacillati</taxon>
        <taxon>Bacillota</taxon>
        <taxon>Clostridia</taxon>
        <taxon>Eubacteriales</taxon>
        <taxon>Clostridiaceae</taxon>
        <taxon>Clostridium</taxon>
    </lineage>
</organism>
<evidence type="ECO:0000313" key="4">
    <source>
        <dbReference type="Proteomes" id="UP000003081"/>
    </source>
</evidence>
<gene>
    <name evidence="3" type="ORF">CLP_3078</name>
</gene>
<evidence type="ECO:0000256" key="2">
    <source>
        <dbReference type="ARBA" id="ARBA00047942"/>
    </source>
</evidence>
<dbReference type="EMBL" id="ACOM01000005">
    <property type="protein sequence ID" value="EEP53381.1"/>
    <property type="molecule type" value="Genomic_DNA"/>
</dbReference>
<evidence type="ECO:0000313" key="3">
    <source>
        <dbReference type="EMBL" id="EEP53381.1"/>
    </source>
</evidence>
<comment type="catalytic activity">
    <reaction evidence="2">
        <text>a 2'-deoxyadenosine in DNA + S-adenosyl-L-methionine = an N(6)-methyl-2'-deoxyadenosine in DNA + S-adenosyl-L-homocysteine + H(+)</text>
        <dbReference type="Rhea" id="RHEA:15197"/>
        <dbReference type="Rhea" id="RHEA-COMP:12418"/>
        <dbReference type="Rhea" id="RHEA-COMP:12419"/>
        <dbReference type="ChEBI" id="CHEBI:15378"/>
        <dbReference type="ChEBI" id="CHEBI:57856"/>
        <dbReference type="ChEBI" id="CHEBI:59789"/>
        <dbReference type="ChEBI" id="CHEBI:90615"/>
        <dbReference type="ChEBI" id="CHEBI:90616"/>
        <dbReference type="EC" id="2.1.1.72"/>
    </reaction>
</comment>
<reference evidence="3 4" key="1">
    <citation type="submission" date="2009-08" db="EMBL/GenBank/DDBJ databases">
        <authorList>
            <person name="Shrivastava S."/>
            <person name="Brinkac L.B."/>
            <person name="Brown J.L."/>
            <person name="Bruce D.B."/>
            <person name="Detter C."/>
            <person name="Green L.D."/>
            <person name="Munk C.A."/>
            <person name="Rogers Y.C."/>
            <person name="Tapia R."/>
            <person name="Sims D.R."/>
            <person name="Smith L.A."/>
            <person name="Smith T.J."/>
            <person name="Sutton G."/>
            <person name="Brettin T."/>
        </authorList>
    </citation>
    <scope>NUCLEOTIDE SEQUENCE [LARGE SCALE GENOMIC DNA]</scope>
    <source>
        <strain evidence="4">E4 str. BoNT E BL5262</strain>
    </source>
</reference>
<dbReference type="GO" id="GO:0009007">
    <property type="term" value="F:site-specific DNA-methyltransferase (adenine-specific) activity"/>
    <property type="evidence" value="ECO:0007669"/>
    <property type="project" value="InterPro"/>
</dbReference>
<dbReference type="Gene3D" id="1.10.1020.10">
    <property type="entry name" value="Adenine-specific Methyltransferase, Domain 2"/>
    <property type="match status" value="1"/>
</dbReference>
<evidence type="ECO:0000256" key="1">
    <source>
        <dbReference type="ARBA" id="ARBA00011900"/>
    </source>
</evidence>
<keyword evidence="4" id="KW-1185">Reference proteome</keyword>
<dbReference type="RefSeq" id="WP_003408574.1">
    <property type="nucleotide sequence ID" value="NZ_ACOM01000005.1"/>
</dbReference>
<dbReference type="InterPro" id="IPR029063">
    <property type="entry name" value="SAM-dependent_MTases_sf"/>
</dbReference>
<comment type="caution">
    <text evidence="3">The sequence shown here is derived from an EMBL/GenBank/DDBJ whole genome shotgun (WGS) entry which is preliminary data.</text>
</comment>
<dbReference type="Gene3D" id="3.40.50.150">
    <property type="entry name" value="Vaccinia Virus protein VP39"/>
    <property type="match status" value="1"/>
</dbReference>
<name>C4IHB8_CLOBU</name>
<dbReference type="AlphaFoldDB" id="C4IHB8"/>
<dbReference type="EC" id="2.1.1.72" evidence="1"/>
<accession>C4IHB8</accession>
<protein>
    <recommendedName>
        <fullName evidence="1">site-specific DNA-methyltransferase (adenine-specific)</fullName>
        <ecNumber evidence="1">2.1.1.72</ecNumber>
    </recommendedName>
</protein>
<sequence length="425" mass="49717">MLKRELEIGINKFLLNKISEKIIKDFGTTYSKLSFTDSIFIIMLLYLSKKDNTPYYKDTIFKVLTNPTELSKCNIQRKKIYIYEELLNIIKEKLANKKILLNQSELIEHIIIDYISTPVSDYTDNISPLYTMIGYKNKCMQKCTSNSVEKIIPKLNLPTSEITLIDGCCGTGSLFLGLKTYNWKNVILNDLNPLRTNFLNVLKTKPLKLIKHILEADLTFINEPNTKNPKLSEFKTNIKAYKEKRKNYKKVDCNEQIAFEMFIVQCIDKHYIEQADKIIKRVINFIVAHIKLQNATITQTDCLKYVENDDTSKLLLLDVPYIGSEDPCGISGYNYKKFHKNLANSLLSAEYKFLYNCRSSAPKSDQRYPKEEGEHIMKMKLGEYFFNKGYYFEKVHLEKDTELIISNIEYSDRQFQWSNFDFNIL</sequence>
<proteinExistence type="predicted"/>
<dbReference type="HOGENOM" id="CLU_645125_0_0_9"/>
<dbReference type="InterPro" id="IPR023095">
    <property type="entry name" value="Ade_MeTrfase_dom_2"/>
</dbReference>
<dbReference type="Proteomes" id="UP000003081">
    <property type="component" value="Unassembled WGS sequence"/>
</dbReference>